<reference evidence="2" key="1">
    <citation type="submission" date="2018-02" db="EMBL/GenBank/DDBJ databases">
        <authorList>
            <person name="Holder M.E."/>
            <person name="Ajami N.J."/>
            <person name="Petrosino J.F."/>
        </authorList>
    </citation>
    <scope>NUCLEOTIDE SEQUENCE [LARGE SCALE GENOMIC DNA]</scope>
    <source>
        <strain evidence="2">CCUG 47711</strain>
    </source>
</reference>
<dbReference type="EMBL" id="CP027226">
    <property type="protein sequence ID" value="AVM42193.1"/>
    <property type="molecule type" value="Genomic_DNA"/>
</dbReference>
<evidence type="ECO:0000313" key="2">
    <source>
        <dbReference type="Proteomes" id="UP000237947"/>
    </source>
</evidence>
<dbReference type="RefSeq" id="WP_106012178.1">
    <property type="nucleotide sequence ID" value="NZ_CP027226.1"/>
</dbReference>
<sequence>MKKNFCLILLVGITVFISSCQYIEKAVDDTFSTLPQKAISDEDNDDKNFLNYLKDVFIDKSNERVFITDIFKDAEKKMGYKFPTSLKSHFRRYLTENDIHRYLSKEEVLEIAKEYDQNNFLLNTKKRDEVMEKLFELVGTRDFYIYQTRFRIHDTSIYIYIVNPNNPEQVDLYYYNLSIGNWIVNPEKLSADTDPMKDSLLFSDINYDAFEKIIDTGKEVLKEMGDYREYNIMNQDLGIDSISTHLDGEDIIFKTKVKGIREDYNLTFDKDGNLIEKDRA</sequence>
<evidence type="ECO:0000313" key="1">
    <source>
        <dbReference type="EMBL" id="AVM42193.1"/>
    </source>
</evidence>
<organism evidence="1 2">
    <name type="scientific">Fastidiosipila sanguinis</name>
    <dbReference type="NCBI Taxonomy" id="236753"/>
    <lineage>
        <taxon>Bacteria</taxon>
        <taxon>Bacillati</taxon>
        <taxon>Bacillota</taxon>
        <taxon>Clostridia</taxon>
        <taxon>Eubacteriales</taxon>
        <taxon>Oscillospiraceae</taxon>
        <taxon>Fastidiosipila</taxon>
    </lineage>
</organism>
<dbReference type="AlphaFoldDB" id="A0A2S0KME4"/>
<gene>
    <name evidence="1" type="ORF">C5Q98_02630</name>
</gene>
<accession>A0A2S0KME4</accession>
<dbReference type="Proteomes" id="UP000237947">
    <property type="component" value="Chromosome"/>
</dbReference>
<protein>
    <submittedName>
        <fullName evidence="1">Uncharacterized protein</fullName>
    </submittedName>
</protein>
<name>A0A2S0KME4_9FIRM</name>
<dbReference type="OrthoDB" id="3010296at2"/>
<dbReference type="PROSITE" id="PS51257">
    <property type="entry name" value="PROKAR_LIPOPROTEIN"/>
    <property type="match status" value="1"/>
</dbReference>
<dbReference type="KEGG" id="fsa:C5Q98_02630"/>
<keyword evidence="2" id="KW-1185">Reference proteome</keyword>
<proteinExistence type="predicted"/>